<feature type="domain" description="RING-type" evidence="2">
    <location>
        <begin position="7"/>
        <end position="49"/>
    </location>
</feature>
<evidence type="ECO:0000256" key="1">
    <source>
        <dbReference type="SAM" id="Phobius"/>
    </source>
</evidence>
<accession>A0A6C0IV60</accession>
<reference evidence="3" key="1">
    <citation type="journal article" date="2020" name="Nature">
        <title>Giant virus diversity and host interactions through global metagenomics.</title>
        <authorList>
            <person name="Schulz F."/>
            <person name="Roux S."/>
            <person name="Paez-Espino D."/>
            <person name="Jungbluth S."/>
            <person name="Walsh D.A."/>
            <person name="Denef V.J."/>
            <person name="McMahon K.D."/>
            <person name="Konstantinidis K.T."/>
            <person name="Eloe-Fadrosh E.A."/>
            <person name="Kyrpides N.C."/>
            <person name="Woyke T."/>
        </authorList>
    </citation>
    <scope>NUCLEOTIDE SEQUENCE</scope>
    <source>
        <strain evidence="3">GVMAG-M-3300025138-11</strain>
    </source>
</reference>
<keyword evidence="1" id="KW-0472">Membrane</keyword>
<dbReference type="InterPro" id="IPR001841">
    <property type="entry name" value="Znf_RING"/>
</dbReference>
<dbReference type="AlphaFoldDB" id="A0A6C0IV60"/>
<dbReference type="InterPro" id="IPR013083">
    <property type="entry name" value="Znf_RING/FYVE/PHD"/>
</dbReference>
<evidence type="ECO:0000259" key="2">
    <source>
        <dbReference type="PROSITE" id="PS50089"/>
    </source>
</evidence>
<protein>
    <recommendedName>
        <fullName evidence="2">RING-type domain-containing protein</fullName>
    </recommendedName>
</protein>
<dbReference type="Gene3D" id="3.30.40.10">
    <property type="entry name" value="Zinc/RING finger domain, C3HC4 (zinc finger)"/>
    <property type="match status" value="1"/>
</dbReference>
<organism evidence="3">
    <name type="scientific">viral metagenome</name>
    <dbReference type="NCBI Taxonomy" id="1070528"/>
    <lineage>
        <taxon>unclassified sequences</taxon>
        <taxon>metagenomes</taxon>
        <taxon>organismal metagenomes</taxon>
    </lineage>
</organism>
<name>A0A6C0IV60_9ZZZZ</name>
<sequence>MDDTEYCIFCYQNINLIKNNLCECNYYYHNKCYEQWINSSQKYECCICNKKIQLKFLRKKNFITCCRFMLITIFIIILYIFIVILNIFEINI</sequence>
<feature type="transmembrane region" description="Helical" evidence="1">
    <location>
        <begin position="68"/>
        <end position="88"/>
    </location>
</feature>
<dbReference type="PROSITE" id="PS50089">
    <property type="entry name" value="ZF_RING_2"/>
    <property type="match status" value="1"/>
</dbReference>
<dbReference type="EMBL" id="MN740273">
    <property type="protein sequence ID" value="QHT97184.1"/>
    <property type="molecule type" value="Genomic_DNA"/>
</dbReference>
<keyword evidence="1" id="KW-1133">Transmembrane helix</keyword>
<proteinExistence type="predicted"/>
<evidence type="ECO:0000313" key="3">
    <source>
        <dbReference type="EMBL" id="QHT97184.1"/>
    </source>
</evidence>
<keyword evidence="1" id="KW-0812">Transmembrane</keyword>